<accession>A0ABM4CGN3</accession>
<evidence type="ECO:0000313" key="4">
    <source>
        <dbReference type="Proteomes" id="UP001652625"/>
    </source>
</evidence>
<dbReference type="Pfam" id="PF10283">
    <property type="entry name" value="zf-CCHH"/>
    <property type="match status" value="2"/>
</dbReference>
<proteinExistence type="predicted"/>
<dbReference type="Gene3D" id="2.60.200.20">
    <property type="match status" value="1"/>
</dbReference>
<dbReference type="InterPro" id="IPR008984">
    <property type="entry name" value="SMAD_FHA_dom_sf"/>
</dbReference>
<dbReference type="Proteomes" id="UP001652625">
    <property type="component" value="Chromosome 09"/>
</dbReference>
<dbReference type="SUPFAM" id="SSF49879">
    <property type="entry name" value="SMAD/FHA domain"/>
    <property type="match status" value="1"/>
</dbReference>
<feature type="domain" description="PBZ-type" evidence="3">
    <location>
        <begin position="340"/>
        <end position="364"/>
    </location>
</feature>
<dbReference type="InterPro" id="IPR036208">
    <property type="entry name" value="VHL_sf"/>
</dbReference>
<evidence type="ECO:0000256" key="1">
    <source>
        <dbReference type="SAM" id="MobiDB-lite"/>
    </source>
</evidence>
<reference evidence="5" key="1">
    <citation type="submission" date="2025-08" db="UniProtKB">
        <authorList>
            <consortium name="RefSeq"/>
        </authorList>
    </citation>
    <scope>IDENTIFICATION</scope>
</reference>
<feature type="domain" description="PBZ-type" evidence="3">
    <location>
        <begin position="302"/>
        <end position="324"/>
    </location>
</feature>
<dbReference type="InterPro" id="IPR037140">
    <property type="entry name" value="VHL_beta_dom_sf"/>
</dbReference>
<name>A0ABM4CGN3_HYDVU</name>
<evidence type="ECO:0000313" key="5">
    <source>
        <dbReference type="RefSeq" id="XP_065660876.1"/>
    </source>
</evidence>
<evidence type="ECO:0000259" key="2">
    <source>
        <dbReference type="Pfam" id="PF01847"/>
    </source>
</evidence>
<sequence>MIAHLVFCNKYASEKLVLPFGKTVLGRGPFLKITDKRVSRSHAVIINDENKLLLKSLCKYPTYYCPPGLEEVIPLKYNEECILANAGKISFLPDDLIFQVIIEAEAIKDPEEMSCIQQSTNHSLNEDIFLPTTGTIFDVSSRKRILPQWMTDLKEATPPKKVDKKKVLKTQKSDNQMQKSDTHAIMTNNSNTDMSIKNADTKNNVKVANHGLSTKNSDNDGVAQLSDLNQRNQRNDQGLQEECTQLKTIDKSSLSKSISEGVSVDLLKEETQIMAVRCSNLAETRLSTLDDVVNTLPEVNPKQTCPYGSACYRKNPLHFKEFNHLSDELIQKKDIKVKEKPLCEYGSTCYRKNLQHWQDYIHPSSNESKKMKPKRSCSKQTKKIEYKENEDSEMSVKSAPHLRIPNMIRSKNSEIECCVCFKNLTEDYALLYWIDYRGKAVLQSELLPINRDDAGYTINTFVTHPWVATASPKVQLLLNKKRYFFPPKPDEWDQISYKGFNKKWLCEKNFKKLQEVKQEENINNKQYFEVLIERPGVEKLKSISLKYFCEILIEDEDCSIESLNIPKSIKLEISTTLKKYFLKAL</sequence>
<dbReference type="Gene3D" id="2.60.40.780">
    <property type="entry name" value="von Hippel-Lindau disease tumour suppressor, beta domain"/>
    <property type="match status" value="1"/>
</dbReference>
<feature type="compositionally biased region" description="Polar residues" evidence="1">
    <location>
        <begin position="173"/>
        <end position="195"/>
    </location>
</feature>
<organism evidence="4 5">
    <name type="scientific">Hydra vulgaris</name>
    <name type="common">Hydra</name>
    <name type="synonym">Hydra attenuata</name>
    <dbReference type="NCBI Taxonomy" id="6087"/>
    <lineage>
        <taxon>Eukaryota</taxon>
        <taxon>Metazoa</taxon>
        <taxon>Cnidaria</taxon>
        <taxon>Hydrozoa</taxon>
        <taxon>Hydroidolina</taxon>
        <taxon>Anthoathecata</taxon>
        <taxon>Aplanulata</taxon>
        <taxon>Hydridae</taxon>
        <taxon>Hydra</taxon>
    </lineage>
</organism>
<gene>
    <name evidence="5" type="primary">LOC101235320</name>
</gene>
<dbReference type="GeneID" id="101235320"/>
<feature type="domain" description="von Hippel-Lindau disease tumour suppressor beta" evidence="2">
    <location>
        <begin position="408"/>
        <end position="486"/>
    </location>
</feature>
<dbReference type="InterPro" id="IPR024053">
    <property type="entry name" value="VHL_beta_dom"/>
</dbReference>
<dbReference type="SUPFAM" id="SSF49468">
    <property type="entry name" value="VHL"/>
    <property type="match status" value="1"/>
</dbReference>
<dbReference type="PANTHER" id="PTHR21315">
    <property type="entry name" value="APRATAXIN AND PNK-LIKE FACTOR-RELATED"/>
    <property type="match status" value="1"/>
</dbReference>
<dbReference type="InterPro" id="IPR019406">
    <property type="entry name" value="APLF_PBZ"/>
</dbReference>
<keyword evidence="4" id="KW-1185">Reference proteome</keyword>
<dbReference type="PANTHER" id="PTHR21315:SF2">
    <property type="entry name" value="APRATAXIN AND PNK-LIKE FACTOR"/>
    <property type="match status" value="1"/>
</dbReference>
<protein>
    <submittedName>
        <fullName evidence="5">Aprataxin and PNK-like factor isoform X4</fullName>
    </submittedName>
</protein>
<feature type="region of interest" description="Disordered" evidence="1">
    <location>
        <begin position="157"/>
        <end position="197"/>
    </location>
</feature>
<dbReference type="RefSeq" id="XP_065660876.1">
    <property type="nucleotide sequence ID" value="XM_065804804.1"/>
</dbReference>
<evidence type="ECO:0000259" key="3">
    <source>
        <dbReference type="Pfam" id="PF10283"/>
    </source>
</evidence>
<dbReference type="InterPro" id="IPR039253">
    <property type="entry name" value="APLF"/>
</dbReference>
<dbReference type="Pfam" id="PF01847">
    <property type="entry name" value="VHL"/>
    <property type="match status" value="1"/>
</dbReference>